<dbReference type="PROSITE" id="PS51732">
    <property type="entry name" value="ASN_GLN_ASE_3"/>
    <property type="match status" value="1"/>
</dbReference>
<dbReference type="InterPro" id="IPR036152">
    <property type="entry name" value="Asp/glu_Ase-like_sf"/>
</dbReference>
<dbReference type="EC" id="3.5.1.1" evidence="2"/>
<dbReference type="Pfam" id="PF17763">
    <property type="entry name" value="Asparaginase_C"/>
    <property type="match status" value="1"/>
</dbReference>
<dbReference type="Gene3D" id="3.40.50.1170">
    <property type="entry name" value="L-asparaginase, N-terminal domain"/>
    <property type="match status" value="1"/>
</dbReference>
<reference evidence="9" key="1">
    <citation type="journal article" date="2021" name="ISME J.">
        <title>Mercury methylation by metabolically versatile and cosmopolitan marine bacteria.</title>
        <authorList>
            <person name="Lin H."/>
            <person name="Ascher D.B."/>
            <person name="Myung Y."/>
            <person name="Lamborg C.H."/>
            <person name="Hallam S.J."/>
            <person name="Gionfriddo C.M."/>
            <person name="Holt K.E."/>
            <person name="Moreau J.W."/>
        </authorList>
    </citation>
    <scope>NUCLEOTIDE SEQUENCE</scope>
    <source>
        <strain evidence="9">SI075_bin30</strain>
    </source>
</reference>
<evidence type="ECO:0000256" key="5">
    <source>
        <dbReference type="PROSITE-ProRule" id="PRU10100"/>
    </source>
</evidence>
<evidence type="ECO:0000313" key="9">
    <source>
        <dbReference type="EMBL" id="MBT4870832.1"/>
    </source>
</evidence>
<evidence type="ECO:0000256" key="2">
    <source>
        <dbReference type="ARBA" id="ARBA00012920"/>
    </source>
</evidence>
<dbReference type="PRINTS" id="PR00139">
    <property type="entry name" value="ASNGLNASE"/>
</dbReference>
<evidence type="ECO:0000313" key="10">
    <source>
        <dbReference type="Proteomes" id="UP000722459"/>
    </source>
</evidence>
<dbReference type="PIRSF" id="PIRSF500176">
    <property type="entry name" value="L_ASNase"/>
    <property type="match status" value="1"/>
</dbReference>
<dbReference type="FunFam" id="3.40.50.1170:FF:000001">
    <property type="entry name" value="L-asparaginase 2"/>
    <property type="match status" value="1"/>
</dbReference>
<dbReference type="InterPro" id="IPR006033">
    <property type="entry name" value="AsnA_fam"/>
</dbReference>
<dbReference type="SFLD" id="SFLDS00057">
    <property type="entry name" value="Glutaminase/Asparaginase"/>
    <property type="match status" value="1"/>
</dbReference>
<organism evidence="9 10">
    <name type="scientific">Candidatus Iainarchaeum sp</name>
    <dbReference type="NCBI Taxonomy" id="3101447"/>
    <lineage>
        <taxon>Archaea</taxon>
        <taxon>Candidatus Iainarchaeota</taxon>
        <taxon>Candidatus Iainarchaeia</taxon>
        <taxon>Candidatus Iainarchaeales</taxon>
        <taxon>Candidatus Iainarchaeaceae</taxon>
        <taxon>Candidatus Iainarchaeum</taxon>
    </lineage>
</organism>
<dbReference type="AlphaFoldDB" id="A0A8T5GG16"/>
<dbReference type="Pfam" id="PF00710">
    <property type="entry name" value="Asparaginase"/>
    <property type="match status" value="1"/>
</dbReference>
<comment type="caution">
    <text evidence="9">The sequence shown here is derived from an EMBL/GenBank/DDBJ whole genome shotgun (WGS) entry which is preliminary data.</text>
</comment>
<evidence type="ECO:0000256" key="3">
    <source>
        <dbReference type="ARBA" id="ARBA00022801"/>
    </source>
</evidence>
<sequence length="412" mass="45884">MPIKTNISQREVKGKRYFYLDTNFKDATGKWKKVSLYIGANPPDNTKLKRKKRELENKIKMLEKNAGIINHTKRKNKKLPKILLLFCGGTIAMQRDEKDTLVPAKNAKDLLAIAPEINNIVDIDYEFITNVDSTNMQPKLWSKMALKIYESYNDYDGFVITHGTDTMSYTASALSLALQNLNKPVVLTGSQLPPDDPATDAHQNLINSCRIAAMNLRGVLVLFGTRIIQGNRSKKRSEISLDAFISHLIPDIGKIATIIQIATNAPKKLQNPKKLKLENNFENNVLQITLLPGMNPNFISTIIETGKLKGFILESFGAGNVPTKWNSLIPSIKEAKQCKIPVVVTTQCEGGTSSHMLTYEVGYEAVKAGAIPARDMTAECAAVKLMWALAQTKNIKEIKKIMHHNYSGEITS</sequence>
<dbReference type="Proteomes" id="UP000722459">
    <property type="component" value="Unassembled WGS sequence"/>
</dbReference>
<feature type="domain" description="L-asparaginase N-terminal" evidence="7">
    <location>
        <begin position="81"/>
        <end position="261"/>
    </location>
</feature>
<evidence type="ECO:0000259" key="8">
    <source>
        <dbReference type="Pfam" id="PF17763"/>
    </source>
</evidence>
<dbReference type="SMART" id="SM00870">
    <property type="entry name" value="Asparaginase"/>
    <property type="match status" value="1"/>
</dbReference>
<dbReference type="InterPro" id="IPR027474">
    <property type="entry name" value="L-asparaginase_N"/>
</dbReference>
<dbReference type="GO" id="GO:0006520">
    <property type="term" value="P:amino acid metabolic process"/>
    <property type="evidence" value="ECO:0007669"/>
    <property type="project" value="InterPro"/>
</dbReference>
<evidence type="ECO:0000256" key="6">
    <source>
        <dbReference type="SAM" id="Coils"/>
    </source>
</evidence>
<dbReference type="PANTHER" id="PTHR11707">
    <property type="entry name" value="L-ASPARAGINASE"/>
    <property type="match status" value="1"/>
</dbReference>
<dbReference type="InterPro" id="IPR041725">
    <property type="entry name" value="L-asparaginase_I"/>
</dbReference>
<name>A0A8T5GG16_9ARCH</name>
<dbReference type="InterPro" id="IPR027475">
    <property type="entry name" value="Asparaginase/glutaminase_AS2"/>
</dbReference>
<accession>A0A8T5GG16</accession>
<dbReference type="Gene3D" id="3.40.50.40">
    <property type="match status" value="1"/>
</dbReference>
<protein>
    <recommendedName>
        <fullName evidence="4">L-asparaginase</fullName>
        <ecNumber evidence="2">3.5.1.1</ecNumber>
    </recommendedName>
</protein>
<dbReference type="SUPFAM" id="SSF53774">
    <property type="entry name" value="Glutaminase/Asparaginase"/>
    <property type="match status" value="1"/>
</dbReference>
<feature type="active site" evidence="5">
    <location>
        <position position="164"/>
    </location>
</feature>
<feature type="coiled-coil region" evidence="6">
    <location>
        <begin position="45"/>
        <end position="72"/>
    </location>
</feature>
<feature type="domain" description="Asparaginase/glutaminase C-terminal" evidence="8">
    <location>
        <begin position="284"/>
        <end position="402"/>
    </location>
</feature>
<keyword evidence="3" id="KW-0378">Hydrolase</keyword>
<dbReference type="InterPro" id="IPR040919">
    <property type="entry name" value="Asparaginase_C"/>
</dbReference>
<dbReference type="PANTHER" id="PTHR11707:SF28">
    <property type="entry name" value="60 KDA LYSOPHOSPHOLIPASE"/>
    <property type="match status" value="1"/>
</dbReference>
<gene>
    <name evidence="9" type="ORF">HON47_04615</name>
</gene>
<proteinExistence type="inferred from homology"/>
<dbReference type="PROSITE" id="PS00917">
    <property type="entry name" value="ASN_GLN_ASE_2"/>
    <property type="match status" value="1"/>
</dbReference>
<evidence type="ECO:0000256" key="1">
    <source>
        <dbReference type="ARBA" id="ARBA00010518"/>
    </source>
</evidence>
<evidence type="ECO:0000256" key="4">
    <source>
        <dbReference type="ARBA" id="ARBA00070292"/>
    </source>
</evidence>
<dbReference type="EMBL" id="JABJNZ010000059">
    <property type="protein sequence ID" value="MBT4870832.1"/>
    <property type="molecule type" value="Genomic_DNA"/>
</dbReference>
<dbReference type="InterPro" id="IPR027473">
    <property type="entry name" value="L-asparaginase_C"/>
</dbReference>
<dbReference type="InterPro" id="IPR037152">
    <property type="entry name" value="L-asparaginase_N_sf"/>
</dbReference>
<evidence type="ECO:0000259" key="7">
    <source>
        <dbReference type="Pfam" id="PF00710"/>
    </source>
</evidence>
<keyword evidence="6" id="KW-0175">Coiled coil</keyword>
<dbReference type="InterPro" id="IPR006034">
    <property type="entry name" value="Asparaginase/glutaminase-like"/>
</dbReference>
<dbReference type="NCBIfam" id="TIGR00519">
    <property type="entry name" value="asnASE_I"/>
    <property type="match status" value="1"/>
</dbReference>
<dbReference type="CDD" id="cd08963">
    <property type="entry name" value="L-asparaginase_I"/>
    <property type="match status" value="1"/>
</dbReference>
<dbReference type="PIRSF" id="PIRSF001220">
    <property type="entry name" value="L-ASNase_gatD"/>
    <property type="match status" value="1"/>
</dbReference>
<comment type="similarity">
    <text evidence="1">Belongs to the asparaginase 1 family.</text>
</comment>
<dbReference type="GO" id="GO:0004067">
    <property type="term" value="F:asparaginase activity"/>
    <property type="evidence" value="ECO:0007669"/>
    <property type="project" value="UniProtKB-UniRule"/>
</dbReference>